<dbReference type="Pfam" id="PF01419">
    <property type="entry name" value="Jacalin"/>
    <property type="match status" value="1"/>
</dbReference>
<comment type="caution">
    <text evidence="2">The sequence shown here is derived from an EMBL/GenBank/DDBJ whole genome shotgun (WGS) entry which is preliminary data.</text>
</comment>
<proteinExistence type="predicted"/>
<dbReference type="Gene3D" id="2.100.10.30">
    <property type="entry name" value="Jacalin-like lectin domain"/>
    <property type="match status" value="2"/>
</dbReference>
<dbReference type="Proteomes" id="UP000824596">
    <property type="component" value="Unassembled WGS sequence"/>
</dbReference>
<protein>
    <submittedName>
        <fullName evidence="2">Jacalin-like lectin domain-containing protein</fullName>
    </submittedName>
</protein>
<dbReference type="InterPro" id="IPR001229">
    <property type="entry name" value="Jacalin-like_lectin_dom"/>
</dbReference>
<dbReference type="AlphaFoldDB" id="A0A9P8N4U8"/>
<accession>A0A9P8N4U8</accession>
<dbReference type="PROSITE" id="PS51752">
    <property type="entry name" value="JACALIN_LECTIN"/>
    <property type="match status" value="1"/>
</dbReference>
<dbReference type="OrthoDB" id="4411232at2759"/>
<dbReference type="RefSeq" id="XP_044725981.1">
    <property type="nucleotide sequence ID" value="XM_044859581.1"/>
</dbReference>
<reference evidence="2" key="1">
    <citation type="submission" date="2021-09" db="EMBL/GenBank/DDBJ databases">
        <title>A high-quality genome of the endoparasitic fungus Hirsutella rhossiliensis with a comparison of Hirsutella genomes reveals transposable elements contributing to genome size variation.</title>
        <authorList>
            <person name="Lin R."/>
            <person name="Jiao Y."/>
            <person name="Sun X."/>
            <person name="Ling J."/>
            <person name="Xie B."/>
            <person name="Cheng X."/>
        </authorList>
    </citation>
    <scope>NUCLEOTIDE SEQUENCE</scope>
    <source>
        <strain evidence="2">HR02</strain>
    </source>
</reference>
<evidence type="ECO:0000313" key="2">
    <source>
        <dbReference type="EMBL" id="KAH0968468.1"/>
    </source>
</evidence>
<evidence type="ECO:0000313" key="3">
    <source>
        <dbReference type="Proteomes" id="UP000824596"/>
    </source>
</evidence>
<organism evidence="2 3">
    <name type="scientific">Hirsutella rhossiliensis</name>
    <dbReference type="NCBI Taxonomy" id="111463"/>
    <lineage>
        <taxon>Eukaryota</taxon>
        <taxon>Fungi</taxon>
        <taxon>Dikarya</taxon>
        <taxon>Ascomycota</taxon>
        <taxon>Pezizomycotina</taxon>
        <taxon>Sordariomycetes</taxon>
        <taxon>Hypocreomycetidae</taxon>
        <taxon>Hypocreales</taxon>
        <taxon>Ophiocordycipitaceae</taxon>
        <taxon>Hirsutella</taxon>
    </lineage>
</organism>
<dbReference type="GeneID" id="68350239"/>
<keyword evidence="3" id="KW-1185">Reference proteome</keyword>
<dbReference type="SUPFAM" id="SSF51101">
    <property type="entry name" value="Mannose-binding lectins"/>
    <property type="match status" value="2"/>
</dbReference>
<dbReference type="EMBL" id="JAIZPD010000001">
    <property type="protein sequence ID" value="KAH0968468.1"/>
    <property type="molecule type" value="Genomic_DNA"/>
</dbReference>
<sequence length="323" mass="35293">MSADPIVPNVSVGYGGGTSNKFPMPELHGNQAVRKLDVWIGYSDGSHPEPEGLCGISVTYDGMPMITYGSTEGDKYTLELEPDERIIRFSLSSSSDITPQVKRIEIDTDKGQSLAAGPTEDTNEYIMDVGSGFLRSFDGCYAGTFDQCRGHGITILHPSMLKFKDHSESIVVNNALAGGSPGPITFWACKADAEQRILKIDIFYGKIKPTGDYPVILRGMKITWEDDTSTRGYGVNDTYFAQLESFTFDLKNDESITDMNIWSDNLYIYRIKFTTIFGRTVDVGGSEGKSSQLELGDGNLVGFAGKVEDGYLGLLAPIFLSGK</sequence>
<dbReference type="SMART" id="SM00915">
    <property type="entry name" value="Jacalin"/>
    <property type="match status" value="1"/>
</dbReference>
<dbReference type="InterPro" id="IPR036404">
    <property type="entry name" value="Jacalin-like_lectin_dom_sf"/>
</dbReference>
<name>A0A9P8N4U8_9HYPO</name>
<evidence type="ECO:0000259" key="1">
    <source>
        <dbReference type="PROSITE" id="PS51752"/>
    </source>
</evidence>
<feature type="domain" description="Jacalin-type lectin" evidence="1">
    <location>
        <begin position="172"/>
        <end position="321"/>
    </location>
</feature>
<gene>
    <name evidence="2" type="ORF">HRG_01110</name>
</gene>